<keyword evidence="15 18" id="KW-0539">Nucleus</keyword>
<dbReference type="Gene3D" id="1.10.10.60">
    <property type="entry name" value="Homeodomain-like"/>
    <property type="match status" value="1"/>
</dbReference>
<protein>
    <recommendedName>
        <fullName evidence="18">Telomeric repeat-binding factor</fullName>
    </recommendedName>
</protein>
<dbReference type="PROSITE" id="PS51294">
    <property type="entry name" value="HTH_MYB"/>
    <property type="match status" value="1"/>
</dbReference>
<evidence type="ECO:0000259" key="20">
    <source>
        <dbReference type="PROSITE" id="PS50090"/>
    </source>
</evidence>
<evidence type="ECO:0000313" key="23">
    <source>
        <dbReference type="Proteomes" id="UP001142489"/>
    </source>
</evidence>
<dbReference type="InterPro" id="IPR017357">
    <property type="entry name" value="TERF1/2"/>
</dbReference>
<dbReference type="InterPro" id="IPR013867">
    <property type="entry name" value="Telomere_rpt-bd_fac_dimer_dom"/>
</dbReference>
<dbReference type="PIRSF" id="PIRSF038016">
    <property type="entry name" value="Telomere_bd-1_Pin2"/>
    <property type="match status" value="1"/>
</dbReference>
<dbReference type="GO" id="GO:0003720">
    <property type="term" value="F:telomerase activity"/>
    <property type="evidence" value="ECO:0007669"/>
    <property type="project" value="TreeGrafter"/>
</dbReference>
<dbReference type="GO" id="GO:0008017">
    <property type="term" value="F:microtubule binding"/>
    <property type="evidence" value="ECO:0007669"/>
    <property type="project" value="TreeGrafter"/>
</dbReference>
<gene>
    <name evidence="22" type="ORF">JRQ81_012820</name>
</gene>
<dbReference type="GO" id="GO:0003691">
    <property type="term" value="F:double-stranded telomeric DNA binding"/>
    <property type="evidence" value="ECO:0007669"/>
    <property type="project" value="UniProtKB-UniRule"/>
</dbReference>
<keyword evidence="14" id="KW-0206">Cytoskeleton</keyword>
<dbReference type="Gene3D" id="1.25.40.210">
    <property type="entry name" value="Telomere repeat-binding factor, dimerisation domain"/>
    <property type="match status" value="1"/>
</dbReference>
<comment type="function">
    <text evidence="17">Binds the telomeric double-stranded 5'-TTAGGG-3' repeat and negatively regulates telomere length. Involved in the regulation of the mitotic spindle. Component of the shelterin complex (telosome) that is involved in the regulation of telomere length and protection. Shelterin associates with arrays of double-stranded 5'-TTAGGG-3' repeats added by telomerase and protects chromosome ends; without its protective activity, telomeres are no longer hidden from the DNA damage surveillance and chromosome ends are inappropriately processed by DNA repair pathways.</text>
</comment>
<dbReference type="InterPro" id="IPR009057">
    <property type="entry name" value="Homeodomain-like_sf"/>
</dbReference>
<dbReference type="PROSITE" id="PS50090">
    <property type="entry name" value="MYB_LIKE"/>
    <property type="match status" value="1"/>
</dbReference>
<dbReference type="EMBL" id="JAPFRF010000003">
    <property type="protein sequence ID" value="KAJ7338918.1"/>
    <property type="molecule type" value="Genomic_DNA"/>
</dbReference>
<keyword evidence="16 18" id="KW-0131">Cell cycle</keyword>
<keyword evidence="13 18" id="KW-0238">DNA-binding</keyword>
<evidence type="ECO:0000256" key="11">
    <source>
        <dbReference type="ARBA" id="ARBA00022895"/>
    </source>
</evidence>
<dbReference type="CDD" id="cd11660">
    <property type="entry name" value="SANT_TRF"/>
    <property type="match status" value="1"/>
</dbReference>
<keyword evidence="8" id="KW-0013">ADP-ribosylation</keyword>
<accession>A0A9Q1B5N4</accession>
<dbReference type="InterPro" id="IPR001005">
    <property type="entry name" value="SANT/Myb"/>
</dbReference>
<feature type="region of interest" description="Disordered" evidence="19">
    <location>
        <begin position="286"/>
        <end position="305"/>
    </location>
</feature>
<reference evidence="22" key="1">
    <citation type="journal article" date="2023" name="DNA Res.">
        <title>Chromosome-level genome assembly of Phrynocephalus forsythii using third-generation DNA sequencing and Hi-C analysis.</title>
        <authorList>
            <person name="Qi Y."/>
            <person name="Zhao W."/>
            <person name="Zhao Y."/>
            <person name="Niu C."/>
            <person name="Cao S."/>
            <person name="Zhang Y."/>
        </authorList>
    </citation>
    <scope>NUCLEOTIDE SEQUENCE</scope>
    <source>
        <tissue evidence="22">Muscle</tissue>
    </source>
</reference>
<comment type="subcellular location">
    <subcellularLocation>
        <location evidence="2">Chromosome</location>
        <location evidence="2">Telomere</location>
    </subcellularLocation>
    <subcellularLocation>
        <location evidence="1">Cytoplasm</location>
        <location evidence="1">Cytoskeleton</location>
        <location evidence="1">Spindle</location>
    </subcellularLocation>
    <subcellularLocation>
        <location evidence="18">Nucleus</location>
    </subcellularLocation>
</comment>
<organism evidence="22 23">
    <name type="scientific">Phrynocephalus forsythii</name>
    <dbReference type="NCBI Taxonomy" id="171643"/>
    <lineage>
        <taxon>Eukaryota</taxon>
        <taxon>Metazoa</taxon>
        <taxon>Chordata</taxon>
        <taxon>Craniata</taxon>
        <taxon>Vertebrata</taxon>
        <taxon>Euteleostomi</taxon>
        <taxon>Lepidosauria</taxon>
        <taxon>Squamata</taxon>
        <taxon>Bifurcata</taxon>
        <taxon>Unidentata</taxon>
        <taxon>Episquamata</taxon>
        <taxon>Toxicofera</taxon>
        <taxon>Iguania</taxon>
        <taxon>Acrodonta</taxon>
        <taxon>Agamidae</taxon>
        <taxon>Agaminae</taxon>
        <taxon>Phrynocephalus</taxon>
    </lineage>
</organism>
<dbReference type="SMART" id="SM00717">
    <property type="entry name" value="SANT"/>
    <property type="match status" value="1"/>
</dbReference>
<dbReference type="AlphaFoldDB" id="A0A9Q1B5N4"/>
<keyword evidence="12" id="KW-0007">Acetylation</keyword>
<dbReference type="PANTHER" id="PTHR46734">
    <property type="entry name" value="TELOMERIC REPEAT-BINDING FACTOR 1 TERF1"/>
    <property type="match status" value="1"/>
</dbReference>
<evidence type="ECO:0000256" key="14">
    <source>
        <dbReference type="ARBA" id="ARBA00023212"/>
    </source>
</evidence>
<keyword evidence="23" id="KW-1185">Reference proteome</keyword>
<keyword evidence="10" id="KW-0832">Ubl conjugation</keyword>
<keyword evidence="5" id="KW-1017">Isopeptide bond</keyword>
<evidence type="ECO:0000256" key="12">
    <source>
        <dbReference type="ARBA" id="ARBA00022990"/>
    </source>
</evidence>
<evidence type="ECO:0000259" key="21">
    <source>
        <dbReference type="PROSITE" id="PS51294"/>
    </source>
</evidence>
<dbReference type="PANTHER" id="PTHR46734:SF1">
    <property type="entry name" value="TELOMERIC REPEAT-BINDING FACTOR 1"/>
    <property type="match status" value="1"/>
</dbReference>
<evidence type="ECO:0000256" key="7">
    <source>
        <dbReference type="ARBA" id="ARBA00022618"/>
    </source>
</evidence>
<comment type="caution">
    <text evidence="22">The sequence shown here is derived from an EMBL/GenBank/DDBJ whole genome shotgun (WGS) entry which is preliminary data.</text>
</comment>
<evidence type="ECO:0000256" key="4">
    <source>
        <dbReference type="ARBA" id="ARBA00022490"/>
    </source>
</evidence>
<dbReference type="SUPFAM" id="SSF46689">
    <property type="entry name" value="Homeodomain-like"/>
    <property type="match status" value="1"/>
</dbReference>
<dbReference type="SUPFAM" id="SSF63600">
    <property type="entry name" value="Telomeric repeat binding factor (TRF) dimerisation domain"/>
    <property type="match status" value="1"/>
</dbReference>
<evidence type="ECO:0000256" key="2">
    <source>
        <dbReference type="ARBA" id="ARBA00004574"/>
    </source>
</evidence>
<dbReference type="InterPro" id="IPR052450">
    <property type="entry name" value="TRBD-Containing_Protein"/>
</dbReference>
<dbReference type="FunFam" id="1.25.40.210:FF:000001">
    <property type="entry name" value="Telomeric repeat-binding factor"/>
    <property type="match status" value="1"/>
</dbReference>
<evidence type="ECO:0000256" key="13">
    <source>
        <dbReference type="ARBA" id="ARBA00023125"/>
    </source>
</evidence>
<dbReference type="GO" id="GO:0008156">
    <property type="term" value="P:negative regulation of DNA replication"/>
    <property type="evidence" value="ECO:0007669"/>
    <property type="project" value="TreeGrafter"/>
</dbReference>
<name>A0A9Q1B5N4_9SAUR</name>
<dbReference type="OrthoDB" id="608866at2759"/>
<dbReference type="InterPro" id="IPR017930">
    <property type="entry name" value="Myb_dom"/>
</dbReference>
<dbReference type="FunFam" id="1.10.10.60:FF:000129">
    <property type="entry name" value="Telomeric repeat-binding factor 2"/>
    <property type="match status" value="1"/>
</dbReference>
<evidence type="ECO:0000256" key="10">
    <source>
        <dbReference type="ARBA" id="ARBA00022843"/>
    </source>
</evidence>
<keyword evidence="11 18" id="KW-0779">Telomere</keyword>
<feature type="domain" description="HTH myb-type" evidence="21">
    <location>
        <begin position="323"/>
        <end position="376"/>
    </location>
</feature>
<keyword evidence="9" id="KW-0498">Mitosis</keyword>
<dbReference type="GO" id="GO:0007004">
    <property type="term" value="P:telomere maintenance via telomerase"/>
    <property type="evidence" value="ECO:0007669"/>
    <property type="project" value="TreeGrafter"/>
</dbReference>
<evidence type="ECO:0000256" key="16">
    <source>
        <dbReference type="ARBA" id="ARBA00023306"/>
    </source>
</evidence>
<dbReference type="Pfam" id="PF00249">
    <property type="entry name" value="Myb_DNA-binding"/>
    <property type="match status" value="1"/>
</dbReference>
<dbReference type="GO" id="GO:0098505">
    <property type="term" value="F:G-rich strand telomeric DNA binding"/>
    <property type="evidence" value="ECO:0007669"/>
    <property type="project" value="TreeGrafter"/>
</dbReference>
<dbReference type="GO" id="GO:0042803">
    <property type="term" value="F:protein homodimerization activity"/>
    <property type="evidence" value="ECO:0007669"/>
    <property type="project" value="UniProtKB-UniRule"/>
</dbReference>
<dbReference type="GO" id="GO:0051301">
    <property type="term" value="P:cell division"/>
    <property type="evidence" value="ECO:0007669"/>
    <property type="project" value="UniProtKB-KW"/>
</dbReference>
<keyword evidence="3" id="KW-0158">Chromosome</keyword>
<evidence type="ECO:0000256" key="5">
    <source>
        <dbReference type="ARBA" id="ARBA00022499"/>
    </source>
</evidence>
<evidence type="ECO:0000256" key="6">
    <source>
        <dbReference type="ARBA" id="ARBA00022553"/>
    </source>
</evidence>
<comment type="subunit">
    <text evidence="18">Homodimer.</text>
</comment>
<dbReference type="GO" id="GO:0005654">
    <property type="term" value="C:nucleoplasm"/>
    <property type="evidence" value="ECO:0007669"/>
    <property type="project" value="UniProtKB-ARBA"/>
</dbReference>
<keyword evidence="6" id="KW-0597">Phosphoprotein</keyword>
<evidence type="ECO:0000313" key="22">
    <source>
        <dbReference type="EMBL" id="KAJ7338918.1"/>
    </source>
</evidence>
<evidence type="ECO:0000256" key="3">
    <source>
        <dbReference type="ARBA" id="ARBA00022454"/>
    </source>
</evidence>
<sequence>MAAEASPELLALEPFPGQAGLAGAARGPGGSSVPLAEVEAVAADWILDFACRSMCRHFGEGCPCAFERSRDLALTVIKGLHKVEEHQVKTVCLCQLLAYVSQGKELDSHSEDDQKHSPLENALFVWNSFLKTQSKQDKLHEEIKCLIQIQAVAAYLEKGYINEATEVLERLFPESQSNEPWRMKLSAVIRKNDPYHPFLQHFSFSLLRNKIKSYITNFLKEDSNNFLIKAATKEVKTKLKMVVPAQYDNATNISTASENKENNLEMTNRSYKQACSLADQTFSDPKWGQISSRPKHRTQSIPPRSSLLNIENGQKARLSTGQKKQKWTWEDDRKLKKGVQRFGVGNWTKILQHYNFSNRTSVMLKDRWRTMSRLSMI</sequence>
<evidence type="ECO:0000256" key="19">
    <source>
        <dbReference type="SAM" id="MobiDB-lite"/>
    </source>
</evidence>
<dbReference type="GO" id="GO:0071532">
    <property type="term" value="F:ankyrin repeat binding"/>
    <property type="evidence" value="ECO:0007669"/>
    <property type="project" value="TreeGrafter"/>
</dbReference>
<evidence type="ECO:0000256" key="15">
    <source>
        <dbReference type="ARBA" id="ARBA00023242"/>
    </source>
</evidence>
<dbReference type="GO" id="GO:0008301">
    <property type="term" value="F:DNA binding, bending"/>
    <property type="evidence" value="ECO:0007669"/>
    <property type="project" value="TreeGrafter"/>
</dbReference>
<dbReference type="GO" id="GO:0000783">
    <property type="term" value="C:nuclear telomere cap complex"/>
    <property type="evidence" value="ECO:0007669"/>
    <property type="project" value="TreeGrafter"/>
</dbReference>
<evidence type="ECO:0000256" key="1">
    <source>
        <dbReference type="ARBA" id="ARBA00004186"/>
    </source>
</evidence>
<evidence type="ECO:0000256" key="8">
    <source>
        <dbReference type="ARBA" id="ARBA00022765"/>
    </source>
</evidence>
<keyword evidence="4" id="KW-0963">Cytoplasm</keyword>
<dbReference type="Proteomes" id="UP001142489">
    <property type="component" value="Unassembled WGS sequence"/>
</dbReference>
<evidence type="ECO:0000256" key="17">
    <source>
        <dbReference type="ARBA" id="ARBA00055936"/>
    </source>
</evidence>
<dbReference type="InterPro" id="IPR036507">
    <property type="entry name" value="Telomere_rpt-bd_fac_dimer_sf"/>
</dbReference>
<evidence type="ECO:0000256" key="9">
    <source>
        <dbReference type="ARBA" id="ARBA00022776"/>
    </source>
</evidence>
<evidence type="ECO:0000256" key="18">
    <source>
        <dbReference type="PIRNR" id="PIRNR038016"/>
    </source>
</evidence>
<dbReference type="Pfam" id="PF08558">
    <property type="entry name" value="TRF"/>
    <property type="match status" value="1"/>
</dbReference>
<feature type="domain" description="Myb-like" evidence="20">
    <location>
        <begin position="319"/>
        <end position="372"/>
    </location>
</feature>
<dbReference type="GO" id="GO:0005819">
    <property type="term" value="C:spindle"/>
    <property type="evidence" value="ECO:0007669"/>
    <property type="project" value="UniProtKB-SubCell"/>
</dbReference>
<keyword evidence="7" id="KW-0132">Cell division</keyword>
<proteinExistence type="predicted"/>
<dbReference type="GO" id="GO:1905839">
    <property type="term" value="P:negative regulation of telomeric D-loop disassembly"/>
    <property type="evidence" value="ECO:0007669"/>
    <property type="project" value="TreeGrafter"/>
</dbReference>